<sequence length="163" mass="19130">MGKYYYLLQLDFNSINHMIFKIQEEHESNSTEIGFIVLEDCRRAGTLDDFSYLKPAYEDGEIWDDERNLIVVSVYTYEEINEDQQEGLLELASTLVEFKPNVNHRVDFFVSNELLELTGKDWDKGVYHISALKYLLSNNVENKLDISNLSEDDFNHLFQKTDN</sequence>
<evidence type="ECO:0000313" key="2">
    <source>
        <dbReference type="Proteomes" id="UP001235030"/>
    </source>
</evidence>
<evidence type="ECO:0000313" key="1">
    <source>
        <dbReference type="EMBL" id="WMT80822.1"/>
    </source>
</evidence>
<evidence type="ECO:0008006" key="3">
    <source>
        <dbReference type="Google" id="ProtNLM"/>
    </source>
</evidence>
<dbReference type="Proteomes" id="UP001235030">
    <property type="component" value="Chromosome"/>
</dbReference>
<reference evidence="1 2" key="1">
    <citation type="submission" date="2022-07" db="EMBL/GenBank/DDBJ databases">
        <title>Genome sequence of Terrisporobacter mayombei DSM6539.</title>
        <authorList>
            <person name="Boeer T."/>
            <person name="Bengelsdorf F.R."/>
            <person name="Daniel R."/>
            <person name="Poehlein A."/>
        </authorList>
    </citation>
    <scope>NUCLEOTIDE SEQUENCE [LARGE SCALE GENOMIC DNA]</scope>
    <source>
        <strain evidence="1 2">DSM 6539</strain>
    </source>
</reference>
<dbReference type="RefSeq" id="WP_228103016.1">
    <property type="nucleotide sequence ID" value="NZ_CP101637.1"/>
</dbReference>
<protein>
    <recommendedName>
        <fullName evidence="3">DUF4265 domain-containing protein</fullName>
    </recommendedName>
</protein>
<proteinExistence type="predicted"/>
<organism evidence="1 2">
    <name type="scientific">Terrisporobacter mayombei</name>
    <dbReference type="NCBI Taxonomy" id="1541"/>
    <lineage>
        <taxon>Bacteria</taxon>
        <taxon>Bacillati</taxon>
        <taxon>Bacillota</taxon>
        <taxon>Clostridia</taxon>
        <taxon>Peptostreptococcales</taxon>
        <taxon>Peptostreptococcaceae</taxon>
        <taxon>Terrisporobacter</taxon>
    </lineage>
</organism>
<accession>A0ABY9PYU1</accession>
<name>A0ABY9PYU1_9FIRM</name>
<gene>
    <name evidence="1" type="ORF">TEMA_11440</name>
</gene>
<keyword evidence="2" id="KW-1185">Reference proteome</keyword>
<dbReference type="EMBL" id="CP101637">
    <property type="protein sequence ID" value="WMT80822.1"/>
    <property type="molecule type" value="Genomic_DNA"/>
</dbReference>